<dbReference type="PANTHER" id="PTHR31114:SF6">
    <property type="entry name" value="SERPENTINE RECEPTOR CLASS GAMMA"/>
    <property type="match status" value="1"/>
</dbReference>
<evidence type="ECO:0000256" key="1">
    <source>
        <dbReference type="ARBA" id="ARBA00004141"/>
    </source>
</evidence>
<protein>
    <recommendedName>
        <fullName evidence="6">Serpentine receptor class gamma</fullName>
    </recommendedName>
</protein>
<dbReference type="CTD" id="9839441"/>
<dbReference type="Pfam" id="PF02118">
    <property type="entry name" value="Srg"/>
    <property type="match status" value="1"/>
</dbReference>
<comment type="similarity">
    <text evidence="2 6">Belongs to the nematode receptor-like protein srg family.</text>
</comment>
<proteinExistence type="inferred from homology"/>
<feature type="transmembrane region" description="Helical" evidence="6">
    <location>
        <begin position="184"/>
        <end position="208"/>
    </location>
</feature>
<evidence type="ECO:0000256" key="3">
    <source>
        <dbReference type="ARBA" id="ARBA00022692"/>
    </source>
</evidence>
<feature type="transmembrane region" description="Helical" evidence="6">
    <location>
        <begin position="141"/>
        <end position="164"/>
    </location>
</feature>
<dbReference type="InterPro" id="IPR000609">
    <property type="entry name" value="7TM_GPCR_serpentine_rcpt_Srg"/>
</dbReference>
<evidence type="ECO:0000313" key="8">
    <source>
        <dbReference type="Proteomes" id="UP000483820"/>
    </source>
</evidence>
<feature type="transmembrane region" description="Helical" evidence="6">
    <location>
        <begin position="269"/>
        <end position="289"/>
    </location>
</feature>
<comment type="subcellular location">
    <subcellularLocation>
        <location evidence="1">Membrane</location>
        <topology evidence="1">Multi-pass membrane protein</topology>
    </subcellularLocation>
</comment>
<dbReference type="GO" id="GO:0004888">
    <property type="term" value="F:transmembrane signaling receptor activity"/>
    <property type="evidence" value="ECO:0007669"/>
    <property type="project" value="InterPro"/>
</dbReference>
<keyword evidence="4 6" id="KW-1133">Transmembrane helix</keyword>
<sequence length="318" mass="37076">MENYTVYMENVTIDSTTEIMAIVQLAYGIPSISLMIFAFFLISFGKRYKNSSFYRLVQFDLLTNILVYLNTWIAIRIEMHPNFVFIVKFVESRLPGLMTWLKYFPYWFFHMHFWTAELLTFHRMTSILFPYNYENFWNRYYPVIFIVICVVSHLPKYIWTGFLYEVYIVNGQLISINFPKTLDTAINVVALFSTIYFVLNIINGVLTIGLASRKIEAATTSKSNIKKKLTLISITYSLVYTAEVVWSVLNSANSYLHFLPPWFTKLNNSLLVFASDMFTLSLPYIMLAFDTNVKKDVCICCKKRPVSNQGTIVFVSQS</sequence>
<dbReference type="GeneID" id="9839441"/>
<evidence type="ECO:0000256" key="6">
    <source>
        <dbReference type="RuleBase" id="RU280813"/>
    </source>
</evidence>
<feature type="transmembrane region" description="Helical" evidence="6">
    <location>
        <begin position="103"/>
        <end position="121"/>
    </location>
</feature>
<dbReference type="PANTHER" id="PTHR31114">
    <property type="entry name" value="SERPENTINE RECEPTOR CLASS GAMMA"/>
    <property type="match status" value="1"/>
</dbReference>
<evidence type="ECO:0000256" key="5">
    <source>
        <dbReference type="ARBA" id="ARBA00023136"/>
    </source>
</evidence>
<evidence type="ECO:0000256" key="2">
    <source>
        <dbReference type="ARBA" id="ARBA00005692"/>
    </source>
</evidence>
<dbReference type="EMBL" id="WUAV01000005">
    <property type="protein sequence ID" value="KAF1752641.1"/>
    <property type="molecule type" value="Genomic_DNA"/>
</dbReference>
<dbReference type="InterPro" id="IPR052880">
    <property type="entry name" value="NRL-Serpentine_Class_Gamma"/>
</dbReference>
<dbReference type="RefSeq" id="XP_003115365.2">
    <property type="nucleotide sequence ID" value="XM_003115317.2"/>
</dbReference>
<reference evidence="7 8" key="1">
    <citation type="submission" date="2019-12" db="EMBL/GenBank/DDBJ databases">
        <title>Chromosome-level assembly of the Caenorhabditis remanei genome.</title>
        <authorList>
            <person name="Teterina A.A."/>
            <person name="Willis J.H."/>
            <person name="Phillips P.C."/>
        </authorList>
    </citation>
    <scope>NUCLEOTIDE SEQUENCE [LARGE SCALE GENOMIC DNA]</scope>
    <source>
        <strain evidence="7 8">PX506</strain>
        <tissue evidence="7">Whole organism</tissue>
    </source>
</reference>
<evidence type="ECO:0000256" key="4">
    <source>
        <dbReference type="ARBA" id="ARBA00022989"/>
    </source>
</evidence>
<organism evidence="7 8">
    <name type="scientific">Caenorhabditis remanei</name>
    <name type="common">Caenorhabditis vulgaris</name>
    <dbReference type="NCBI Taxonomy" id="31234"/>
    <lineage>
        <taxon>Eukaryota</taxon>
        <taxon>Metazoa</taxon>
        <taxon>Ecdysozoa</taxon>
        <taxon>Nematoda</taxon>
        <taxon>Chromadorea</taxon>
        <taxon>Rhabditida</taxon>
        <taxon>Rhabditina</taxon>
        <taxon>Rhabditomorpha</taxon>
        <taxon>Rhabditoidea</taxon>
        <taxon>Rhabditidae</taxon>
        <taxon>Peloderinae</taxon>
        <taxon>Caenorhabditis</taxon>
    </lineage>
</organism>
<dbReference type="GO" id="GO:0016020">
    <property type="term" value="C:membrane"/>
    <property type="evidence" value="ECO:0007669"/>
    <property type="project" value="UniProtKB-SubCell"/>
</dbReference>
<dbReference type="AlphaFoldDB" id="A0A6A5GD39"/>
<feature type="transmembrane region" description="Helical" evidence="6">
    <location>
        <begin position="229"/>
        <end position="249"/>
    </location>
</feature>
<dbReference type="Proteomes" id="UP000483820">
    <property type="component" value="Chromosome V"/>
</dbReference>
<keyword evidence="3 6" id="KW-0812">Transmembrane</keyword>
<keyword evidence="5 6" id="KW-0472">Membrane</keyword>
<dbReference type="KEGG" id="crq:GCK72_019196"/>
<feature type="transmembrane region" description="Helical" evidence="6">
    <location>
        <begin position="56"/>
        <end position="75"/>
    </location>
</feature>
<accession>A0A6A5GD39</accession>
<gene>
    <name evidence="7" type="ORF">GCK72_019196</name>
</gene>
<feature type="transmembrane region" description="Helical" evidence="6">
    <location>
        <begin position="20"/>
        <end position="44"/>
    </location>
</feature>
<evidence type="ECO:0000313" key="7">
    <source>
        <dbReference type="EMBL" id="KAF1752641.1"/>
    </source>
</evidence>
<name>A0A6A5GD39_CAERE</name>
<dbReference type="GO" id="GO:0007606">
    <property type="term" value="P:sensory perception of chemical stimulus"/>
    <property type="evidence" value="ECO:0007669"/>
    <property type="project" value="UniProtKB-UniRule"/>
</dbReference>
<comment type="caution">
    <text evidence="7">The sequence shown here is derived from an EMBL/GenBank/DDBJ whole genome shotgun (WGS) entry which is preliminary data.</text>
</comment>